<dbReference type="AlphaFoldDB" id="A0A4S8KQA4"/>
<dbReference type="InterPro" id="IPR050523">
    <property type="entry name" value="AKR_Detox_Biosynth"/>
</dbReference>
<proteinExistence type="predicted"/>
<name>A0A4S8KQA4_DENBC</name>
<dbReference type="Gene3D" id="3.20.20.100">
    <property type="entry name" value="NADP-dependent oxidoreductase domain"/>
    <property type="match status" value="1"/>
</dbReference>
<gene>
    <name evidence="2" type="ORF">K435DRAFT_701308</name>
</gene>
<feature type="domain" description="NADP-dependent oxidoreductase" evidence="1">
    <location>
        <begin position="22"/>
        <end position="78"/>
    </location>
</feature>
<organism evidence="2 3">
    <name type="scientific">Dendrothele bispora (strain CBS 962.96)</name>
    <dbReference type="NCBI Taxonomy" id="1314807"/>
    <lineage>
        <taxon>Eukaryota</taxon>
        <taxon>Fungi</taxon>
        <taxon>Dikarya</taxon>
        <taxon>Basidiomycota</taxon>
        <taxon>Agaricomycotina</taxon>
        <taxon>Agaricomycetes</taxon>
        <taxon>Agaricomycetidae</taxon>
        <taxon>Agaricales</taxon>
        <taxon>Agaricales incertae sedis</taxon>
        <taxon>Dendrothele</taxon>
    </lineage>
</organism>
<dbReference type="InterPro" id="IPR023210">
    <property type="entry name" value="NADP_OxRdtase_dom"/>
</dbReference>
<dbReference type="Proteomes" id="UP000297245">
    <property type="component" value="Unassembled WGS sequence"/>
</dbReference>
<dbReference type="SUPFAM" id="SSF51430">
    <property type="entry name" value="NAD(P)-linked oxidoreductase"/>
    <property type="match status" value="1"/>
</dbReference>
<dbReference type="InterPro" id="IPR036812">
    <property type="entry name" value="NAD(P)_OxRdtase_dom_sf"/>
</dbReference>
<sequence length="134" mass="14822">MSVAQVQYVRLGKSGLRVSVPIIGAMSFGSSKWDKWVLDEDKSLEVLKAAWGRGINTIDTANVYSDGESEKVIAKFIEVVSTLSRLLAIPLTSHYRIKYPETRFLYSPNVAVLSKKTSVRVESSALISKTPENT</sequence>
<dbReference type="OrthoDB" id="48988at2759"/>
<dbReference type="EMBL" id="ML180308">
    <property type="protein sequence ID" value="THU77914.1"/>
    <property type="molecule type" value="Genomic_DNA"/>
</dbReference>
<reference evidence="2 3" key="1">
    <citation type="journal article" date="2019" name="Nat. Ecol. Evol.">
        <title>Megaphylogeny resolves global patterns of mushroom evolution.</title>
        <authorList>
            <person name="Varga T."/>
            <person name="Krizsan K."/>
            <person name="Foldi C."/>
            <person name="Dima B."/>
            <person name="Sanchez-Garcia M."/>
            <person name="Sanchez-Ramirez S."/>
            <person name="Szollosi G.J."/>
            <person name="Szarkandi J.G."/>
            <person name="Papp V."/>
            <person name="Albert L."/>
            <person name="Andreopoulos W."/>
            <person name="Angelini C."/>
            <person name="Antonin V."/>
            <person name="Barry K.W."/>
            <person name="Bougher N.L."/>
            <person name="Buchanan P."/>
            <person name="Buyck B."/>
            <person name="Bense V."/>
            <person name="Catcheside P."/>
            <person name="Chovatia M."/>
            <person name="Cooper J."/>
            <person name="Damon W."/>
            <person name="Desjardin D."/>
            <person name="Finy P."/>
            <person name="Geml J."/>
            <person name="Haridas S."/>
            <person name="Hughes K."/>
            <person name="Justo A."/>
            <person name="Karasinski D."/>
            <person name="Kautmanova I."/>
            <person name="Kiss B."/>
            <person name="Kocsube S."/>
            <person name="Kotiranta H."/>
            <person name="LaButti K.M."/>
            <person name="Lechner B.E."/>
            <person name="Liimatainen K."/>
            <person name="Lipzen A."/>
            <person name="Lukacs Z."/>
            <person name="Mihaltcheva S."/>
            <person name="Morgado L.N."/>
            <person name="Niskanen T."/>
            <person name="Noordeloos M.E."/>
            <person name="Ohm R.A."/>
            <person name="Ortiz-Santana B."/>
            <person name="Ovrebo C."/>
            <person name="Racz N."/>
            <person name="Riley R."/>
            <person name="Savchenko A."/>
            <person name="Shiryaev A."/>
            <person name="Soop K."/>
            <person name="Spirin V."/>
            <person name="Szebenyi C."/>
            <person name="Tomsovsky M."/>
            <person name="Tulloss R.E."/>
            <person name="Uehling J."/>
            <person name="Grigoriev I.V."/>
            <person name="Vagvolgyi C."/>
            <person name="Papp T."/>
            <person name="Martin F.M."/>
            <person name="Miettinen O."/>
            <person name="Hibbett D.S."/>
            <person name="Nagy L.G."/>
        </authorList>
    </citation>
    <scope>NUCLEOTIDE SEQUENCE [LARGE SCALE GENOMIC DNA]</scope>
    <source>
        <strain evidence="2 3">CBS 962.96</strain>
    </source>
</reference>
<accession>A0A4S8KQA4</accession>
<evidence type="ECO:0000313" key="3">
    <source>
        <dbReference type="Proteomes" id="UP000297245"/>
    </source>
</evidence>
<evidence type="ECO:0000313" key="2">
    <source>
        <dbReference type="EMBL" id="THU77914.1"/>
    </source>
</evidence>
<dbReference type="PANTHER" id="PTHR43364:SF15">
    <property type="entry name" value="ARYL-ALCOHOL DEHYDROGENASE AAD16-RELATED"/>
    <property type="match status" value="1"/>
</dbReference>
<evidence type="ECO:0000259" key="1">
    <source>
        <dbReference type="Pfam" id="PF00248"/>
    </source>
</evidence>
<dbReference type="Pfam" id="PF00248">
    <property type="entry name" value="Aldo_ket_red"/>
    <property type="match status" value="1"/>
</dbReference>
<protein>
    <submittedName>
        <fullName evidence="2">Aldo/keto reductase</fullName>
    </submittedName>
</protein>
<dbReference type="PANTHER" id="PTHR43364">
    <property type="entry name" value="NADH-SPECIFIC METHYLGLYOXAL REDUCTASE-RELATED"/>
    <property type="match status" value="1"/>
</dbReference>
<keyword evidence="3" id="KW-1185">Reference proteome</keyword>